<sequence length="95" mass="10208">MLARSGNIAVTQLTGRAFPGLHLQGDTFAAAYHSLSEAAVRLRAEGVTGEAIDDLEYTLGELRDKLRFYEETLAANDIRLPYFLDGGATPHAGDG</sequence>
<accession>A0ABP8DPB4</accession>
<dbReference type="EMBL" id="BAABAT010000043">
    <property type="protein sequence ID" value="GAA4260950.1"/>
    <property type="molecule type" value="Genomic_DNA"/>
</dbReference>
<dbReference type="Pfam" id="PF22281">
    <property type="entry name" value="DUF6959"/>
    <property type="match status" value="1"/>
</dbReference>
<proteinExistence type="predicted"/>
<dbReference type="Proteomes" id="UP001500620">
    <property type="component" value="Unassembled WGS sequence"/>
</dbReference>
<reference evidence="2" key="1">
    <citation type="journal article" date="2019" name="Int. J. Syst. Evol. Microbiol.">
        <title>The Global Catalogue of Microorganisms (GCM) 10K type strain sequencing project: providing services to taxonomists for standard genome sequencing and annotation.</title>
        <authorList>
            <consortium name="The Broad Institute Genomics Platform"/>
            <consortium name="The Broad Institute Genome Sequencing Center for Infectious Disease"/>
            <person name="Wu L."/>
            <person name="Ma J."/>
        </authorList>
    </citation>
    <scope>NUCLEOTIDE SEQUENCE [LARGE SCALE GENOMIC DNA]</scope>
    <source>
        <strain evidence="2">JCM 17441</strain>
    </source>
</reference>
<evidence type="ECO:0000313" key="1">
    <source>
        <dbReference type="EMBL" id="GAA4260950.1"/>
    </source>
</evidence>
<comment type="caution">
    <text evidence="1">The sequence shown here is derived from an EMBL/GenBank/DDBJ whole genome shotgun (WGS) entry which is preliminary data.</text>
</comment>
<evidence type="ECO:0000313" key="2">
    <source>
        <dbReference type="Proteomes" id="UP001500620"/>
    </source>
</evidence>
<name>A0ABP8DPB4_9ACTN</name>
<protein>
    <submittedName>
        <fullName evidence="1">Uncharacterized protein</fullName>
    </submittedName>
</protein>
<keyword evidence="2" id="KW-1185">Reference proteome</keyword>
<gene>
    <name evidence="1" type="ORF">GCM10022255_091640</name>
</gene>
<organism evidence="1 2">
    <name type="scientific">Dactylosporangium darangshiense</name>
    <dbReference type="NCBI Taxonomy" id="579108"/>
    <lineage>
        <taxon>Bacteria</taxon>
        <taxon>Bacillati</taxon>
        <taxon>Actinomycetota</taxon>
        <taxon>Actinomycetes</taxon>
        <taxon>Micromonosporales</taxon>
        <taxon>Micromonosporaceae</taxon>
        <taxon>Dactylosporangium</taxon>
    </lineage>
</organism>
<dbReference type="InterPro" id="IPR053801">
    <property type="entry name" value="DUF6959"/>
</dbReference>